<evidence type="ECO:0000313" key="2">
    <source>
        <dbReference type="Proteomes" id="UP000238479"/>
    </source>
</evidence>
<dbReference type="Proteomes" id="UP000238479">
    <property type="component" value="Chromosome 1"/>
</dbReference>
<gene>
    <name evidence="1" type="ORF">RchiOBHm_Chr1g0321561</name>
</gene>
<keyword evidence="2" id="KW-1185">Reference proteome</keyword>
<reference evidence="1 2" key="1">
    <citation type="journal article" date="2018" name="Nat. Genet.">
        <title>The Rosa genome provides new insights in the design of modern roses.</title>
        <authorList>
            <person name="Bendahmane M."/>
        </authorList>
    </citation>
    <scope>NUCLEOTIDE SEQUENCE [LARGE SCALE GENOMIC DNA]</scope>
    <source>
        <strain evidence="2">cv. Old Blush</strain>
    </source>
</reference>
<protein>
    <submittedName>
        <fullName evidence="1">Uncharacterized protein</fullName>
    </submittedName>
</protein>
<proteinExistence type="predicted"/>
<accession>A0A2P6S8Y1</accession>
<evidence type="ECO:0000313" key="1">
    <source>
        <dbReference type="EMBL" id="PRQ55160.1"/>
    </source>
</evidence>
<sequence>MASLITPDQFSANQDAEALRKACQGSMRIKFQFKLHNGRATFAINLGIERARIH</sequence>
<name>A0A2P6S8Y1_ROSCH</name>
<organism evidence="1 2">
    <name type="scientific">Rosa chinensis</name>
    <name type="common">China rose</name>
    <dbReference type="NCBI Taxonomy" id="74649"/>
    <lineage>
        <taxon>Eukaryota</taxon>
        <taxon>Viridiplantae</taxon>
        <taxon>Streptophyta</taxon>
        <taxon>Embryophyta</taxon>
        <taxon>Tracheophyta</taxon>
        <taxon>Spermatophyta</taxon>
        <taxon>Magnoliopsida</taxon>
        <taxon>eudicotyledons</taxon>
        <taxon>Gunneridae</taxon>
        <taxon>Pentapetalae</taxon>
        <taxon>rosids</taxon>
        <taxon>fabids</taxon>
        <taxon>Rosales</taxon>
        <taxon>Rosaceae</taxon>
        <taxon>Rosoideae</taxon>
        <taxon>Rosoideae incertae sedis</taxon>
        <taxon>Rosa</taxon>
    </lineage>
</organism>
<comment type="caution">
    <text evidence="1">The sequence shown here is derived from an EMBL/GenBank/DDBJ whole genome shotgun (WGS) entry which is preliminary data.</text>
</comment>
<dbReference type="AlphaFoldDB" id="A0A2P6S8Y1"/>
<dbReference type="Gramene" id="PRQ55160">
    <property type="protein sequence ID" value="PRQ55160"/>
    <property type="gene ID" value="RchiOBHm_Chr1g0321561"/>
</dbReference>
<dbReference type="EMBL" id="PDCK01000039">
    <property type="protein sequence ID" value="PRQ55160.1"/>
    <property type="molecule type" value="Genomic_DNA"/>
</dbReference>